<reference evidence="13" key="1">
    <citation type="submission" date="2011-12" db="EMBL/GenBank/DDBJ databases">
        <title>The Draft Genome of Lepisosteus oculatus.</title>
        <authorList>
            <consortium name="The Broad Institute Genome Assembly &amp; Analysis Group"/>
            <consortium name="Computational R&amp;D Group"/>
            <consortium name="and Sequencing Platform"/>
            <person name="Di Palma F."/>
            <person name="Alfoldi J."/>
            <person name="Johnson J."/>
            <person name="Berlin A."/>
            <person name="Gnerre S."/>
            <person name="Jaffe D."/>
            <person name="MacCallum I."/>
            <person name="Young S."/>
            <person name="Walker B.J."/>
            <person name="Lander E.S."/>
            <person name="Lindblad-Toh K."/>
        </authorList>
    </citation>
    <scope>NUCLEOTIDE SEQUENCE [LARGE SCALE GENOMIC DNA]</scope>
</reference>
<evidence type="ECO:0000256" key="10">
    <source>
        <dbReference type="SAM" id="Phobius"/>
    </source>
</evidence>
<evidence type="ECO:0000256" key="5">
    <source>
        <dbReference type="ARBA" id="ARBA00022826"/>
    </source>
</evidence>
<feature type="domain" description="Cyclic nucleotide-binding" evidence="11">
    <location>
        <begin position="493"/>
        <end position="607"/>
    </location>
</feature>
<evidence type="ECO:0000256" key="8">
    <source>
        <dbReference type="ARBA" id="ARBA00023136"/>
    </source>
</evidence>
<keyword evidence="5" id="KW-0407">Ion channel</keyword>
<dbReference type="GO" id="GO:0098855">
    <property type="term" value="C:HCN channel complex"/>
    <property type="evidence" value="ECO:0000318"/>
    <property type="project" value="GO_Central"/>
</dbReference>
<dbReference type="Pfam" id="PF00027">
    <property type="entry name" value="cNMP_binding"/>
    <property type="match status" value="1"/>
</dbReference>
<evidence type="ECO:0000259" key="11">
    <source>
        <dbReference type="PROSITE" id="PS50042"/>
    </source>
</evidence>
<dbReference type="STRING" id="7918.ENSLOCP00000013442"/>
<evidence type="ECO:0000256" key="3">
    <source>
        <dbReference type="ARBA" id="ARBA00022475"/>
    </source>
</evidence>
<keyword evidence="2" id="KW-0813">Transport</keyword>
<dbReference type="Gene3D" id="1.10.287.70">
    <property type="match status" value="1"/>
</dbReference>
<evidence type="ECO:0000256" key="9">
    <source>
        <dbReference type="SAM" id="MobiDB-lite"/>
    </source>
</evidence>
<protein>
    <submittedName>
        <fullName evidence="12">Hyperpolarization activated cyclic nucleotide-gated potassium channel 5</fullName>
    </submittedName>
</protein>
<evidence type="ECO:0000256" key="7">
    <source>
        <dbReference type="ARBA" id="ARBA00023065"/>
    </source>
</evidence>
<reference evidence="12" key="2">
    <citation type="submission" date="2025-08" db="UniProtKB">
        <authorList>
            <consortium name="Ensembl"/>
        </authorList>
    </citation>
    <scope>IDENTIFICATION</scope>
</reference>
<dbReference type="CDD" id="cd00038">
    <property type="entry name" value="CAP_ED"/>
    <property type="match status" value="1"/>
</dbReference>
<dbReference type="Bgee" id="ENSLOCG00000010952">
    <property type="expression patterns" value="Expressed in testis and 2 other cell types or tissues"/>
</dbReference>
<keyword evidence="5" id="KW-0630">Potassium</keyword>
<dbReference type="SMART" id="SM00100">
    <property type="entry name" value="cNMP"/>
    <property type="match status" value="1"/>
</dbReference>
<sequence length="637" mass="72045">PPTPTPGSPPLKTNPTPAMEKKGGQPPGDRSGRDSRGPSKKSAGRAAEADAKLGPLPPSPSPSPSPQHHQQDVAVSVAAPGSQAEAEEEQQQQAPAPAPAPAGCSCPGLKALFLPKLNKHSLYVYGSEGALERECARQDQLREYLFHTFIFFHPRNYYIMVMVVMTFLNLIAIPIGIAFLDGSPSSRGFDAFNLASDTIFILDIGVNFRMGVITDDSEVVILNPKEIRNHYLKTWFALDLISAFPIDYLALIIEKIEHQSDTTSYSASKLVRIIMFARIFSLVRLLRVSRLMRFFNEWERVSNANMEAVRLFIRIICLFSMILLLCHWNGCIQFFIPVLQNFPKDCWVVKENLTNASWVEQYSFGVFRALSHMIGISYGSVDPPTGEGELWVVMTSMVSGALMYTMMVANVAAMMTNVDAPSKAYRNRFNYLEDYMTYRKLPRDLRTRISNYYQARHQGKWFDESEILNLVSKSLREEILNILCADLLNSVPIFKNRDINFINAVLLRLKYEVFQEGDIIIRQNAPGDRMFFIGHGKVLVETPTFKKELIDGDYFGEICLLTKCKRTATVRALSLCKVFSLSSECFWRILQGFPEIKEELEKTARERLLYLRESQIKHEQQVLLKCVTKDTAGETSV</sequence>
<dbReference type="EMBL" id="AHAT01003658">
    <property type="status" value="NOT_ANNOTATED_CDS"/>
    <property type="molecule type" value="Genomic_DNA"/>
</dbReference>
<dbReference type="OMA" id="WESFNVF"/>
<dbReference type="PANTHER" id="PTHR45689">
    <property type="entry name" value="I[[H]] CHANNEL, ISOFORM E"/>
    <property type="match status" value="1"/>
</dbReference>
<evidence type="ECO:0000313" key="13">
    <source>
        <dbReference type="Proteomes" id="UP000018468"/>
    </source>
</evidence>
<name>W5MYI3_LEPOC</name>
<keyword evidence="5" id="KW-0631">Potassium channel</keyword>
<dbReference type="GO" id="GO:0030425">
    <property type="term" value="C:dendrite"/>
    <property type="evidence" value="ECO:0000318"/>
    <property type="project" value="GO_Central"/>
</dbReference>
<dbReference type="eggNOG" id="KOG0498">
    <property type="taxonomic scope" value="Eukaryota"/>
</dbReference>
<evidence type="ECO:0000256" key="4">
    <source>
        <dbReference type="ARBA" id="ARBA00022692"/>
    </source>
</evidence>
<dbReference type="EMBL" id="AHAT01003657">
    <property type="status" value="NOT_ANNOTATED_CDS"/>
    <property type="molecule type" value="Genomic_DNA"/>
</dbReference>
<reference evidence="12" key="3">
    <citation type="submission" date="2025-09" db="UniProtKB">
        <authorList>
            <consortium name="Ensembl"/>
        </authorList>
    </citation>
    <scope>IDENTIFICATION</scope>
</reference>
<dbReference type="Ensembl" id="ENSLOCT00000013468.1">
    <property type="protein sequence ID" value="ENSLOCP00000013442.1"/>
    <property type="gene ID" value="ENSLOCG00000010952.1"/>
</dbReference>
<dbReference type="Pfam" id="PF08412">
    <property type="entry name" value="Ion_trans_N"/>
    <property type="match status" value="1"/>
</dbReference>
<feature type="transmembrane region" description="Helical" evidence="10">
    <location>
        <begin position="311"/>
        <end position="336"/>
    </location>
</feature>
<dbReference type="InterPro" id="IPR000595">
    <property type="entry name" value="cNMP-bd_dom"/>
</dbReference>
<evidence type="ECO:0000313" key="12">
    <source>
        <dbReference type="Ensembl" id="ENSLOCP00000013442.1"/>
    </source>
</evidence>
<keyword evidence="6 10" id="KW-1133">Transmembrane helix</keyword>
<dbReference type="GO" id="GO:0005249">
    <property type="term" value="F:voltage-gated potassium channel activity"/>
    <property type="evidence" value="ECO:0000318"/>
    <property type="project" value="GO_Central"/>
</dbReference>
<dbReference type="GeneTree" id="ENSGT00940000156523"/>
<dbReference type="Gene3D" id="1.10.287.630">
    <property type="entry name" value="Helix hairpin bin"/>
    <property type="match status" value="1"/>
</dbReference>
<feature type="compositionally biased region" description="Pro residues" evidence="9">
    <location>
        <begin position="55"/>
        <end position="65"/>
    </location>
</feature>
<dbReference type="GO" id="GO:0071805">
    <property type="term" value="P:potassium ion transmembrane transport"/>
    <property type="evidence" value="ECO:0000318"/>
    <property type="project" value="GO_Central"/>
</dbReference>
<dbReference type="InterPro" id="IPR014710">
    <property type="entry name" value="RmlC-like_jellyroll"/>
</dbReference>
<dbReference type="Pfam" id="PF00520">
    <property type="entry name" value="Ion_trans"/>
    <property type="match status" value="1"/>
</dbReference>
<dbReference type="AlphaFoldDB" id="W5MYI3"/>
<dbReference type="InterPro" id="IPR005821">
    <property type="entry name" value="Ion_trans_dom"/>
</dbReference>
<feature type="region of interest" description="Disordered" evidence="9">
    <location>
        <begin position="1"/>
        <end position="101"/>
    </location>
</feature>
<keyword evidence="3" id="KW-1003">Cell membrane</keyword>
<comment type="subcellular location">
    <subcellularLocation>
        <location evidence="1">Cell membrane</location>
        <topology evidence="1">Multi-pass membrane protein</topology>
    </subcellularLocation>
</comment>
<dbReference type="GO" id="GO:0035725">
    <property type="term" value="P:sodium ion transmembrane transport"/>
    <property type="evidence" value="ECO:0000318"/>
    <property type="project" value="GO_Central"/>
</dbReference>
<keyword evidence="8 10" id="KW-0472">Membrane</keyword>
<dbReference type="SUPFAM" id="SSF81324">
    <property type="entry name" value="Voltage-gated potassium channels"/>
    <property type="match status" value="1"/>
</dbReference>
<organism evidence="12 13">
    <name type="scientific">Lepisosteus oculatus</name>
    <name type="common">Spotted gar</name>
    <dbReference type="NCBI Taxonomy" id="7918"/>
    <lineage>
        <taxon>Eukaryota</taxon>
        <taxon>Metazoa</taxon>
        <taxon>Chordata</taxon>
        <taxon>Craniata</taxon>
        <taxon>Vertebrata</taxon>
        <taxon>Euteleostomi</taxon>
        <taxon>Actinopterygii</taxon>
        <taxon>Neopterygii</taxon>
        <taxon>Holostei</taxon>
        <taxon>Semionotiformes</taxon>
        <taxon>Lepisosteidae</taxon>
        <taxon>Lepisosteus</taxon>
    </lineage>
</organism>
<evidence type="ECO:0000256" key="1">
    <source>
        <dbReference type="ARBA" id="ARBA00004651"/>
    </source>
</evidence>
<keyword evidence="7" id="KW-0406">Ion transport</keyword>
<dbReference type="PANTHER" id="PTHR45689:SF8">
    <property type="entry name" value="POTASSIUM_SODIUM HYPERPOLARIZATION-ACTIVATED CYCLIC NUCLEOTIDE-GATED CHANNEL 2-LIKE"/>
    <property type="match status" value="1"/>
</dbReference>
<accession>W5MYI3</accession>
<dbReference type="GO" id="GO:0003254">
    <property type="term" value="P:regulation of membrane depolarization"/>
    <property type="evidence" value="ECO:0000318"/>
    <property type="project" value="GO_Central"/>
</dbReference>
<dbReference type="InterPro" id="IPR013621">
    <property type="entry name" value="Ion_trans_N"/>
</dbReference>
<feature type="transmembrane region" description="Helical" evidence="10">
    <location>
        <begin position="157"/>
        <end position="180"/>
    </location>
</feature>
<keyword evidence="4 10" id="KW-0812">Transmembrane</keyword>
<dbReference type="InterPro" id="IPR018490">
    <property type="entry name" value="cNMP-bd_dom_sf"/>
</dbReference>
<evidence type="ECO:0000256" key="2">
    <source>
        <dbReference type="ARBA" id="ARBA00022448"/>
    </source>
</evidence>
<dbReference type="Proteomes" id="UP000018468">
    <property type="component" value="Linkage group LG17"/>
</dbReference>
<dbReference type="InParanoid" id="W5MYI3"/>
<keyword evidence="13" id="KW-1185">Reference proteome</keyword>
<dbReference type="SUPFAM" id="SSF51206">
    <property type="entry name" value="cAMP-binding domain-like"/>
    <property type="match status" value="1"/>
</dbReference>
<dbReference type="PROSITE" id="PS50042">
    <property type="entry name" value="CNMP_BINDING_3"/>
    <property type="match status" value="1"/>
</dbReference>
<dbReference type="Gene3D" id="2.60.120.10">
    <property type="entry name" value="Jelly Rolls"/>
    <property type="match status" value="1"/>
</dbReference>
<keyword evidence="5" id="KW-0633">Potassium transport</keyword>
<evidence type="ECO:0000256" key="6">
    <source>
        <dbReference type="ARBA" id="ARBA00022989"/>
    </source>
</evidence>
<proteinExistence type="predicted"/>
<feature type="transmembrane region" description="Helical" evidence="10">
    <location>
        <begin position="390"/>
        <end position="413"/>
    </location>
</feature>
<dbReference type="InterPro" id="IPR051413">
    <property type="entry name" value="K/Na_HCN_channel"/>
</dbReference>
<dbReference type="GO" id="GO:0030424">
    <property type="term" value="C:axon"/>
    <property type="evidence" value="ECO:0000318"/>
    <property type="project" value="GO_Central"/>
</dbReference>